<organism evidence="2 3">
    <name type="scientific">Caligus rogercresseyi</name>
    <name type="common">Sea louse</name>
    <dbReference type="NCBI Taxonomy" id="217165"/>
    <lineage>
        <taxon>Eukaryota</taxon>
        <taxon>Metazoa</taxon>
        <taxon>Ecdysozoa</taxon>
        <taxon>Arthropoda</taxon>
        <taxon>Crustacea</taxon>
        <taxon>Multicrustacea</taxon>
        <taxon>Hexanauplia</taxon>
        <taxon>Copepoda</taxon>
        <taxon>Siphonostomatoida</taxon>
        <taxon>Caligidae</taxon>
        <taxon>Caligus</taxon>
    </lineage>
</organism>
<dbReference type="Proteomes" id="UP000595437">
    <property type="component" value="Chromosome 21"/>
</dbReference>
<protein>
    <submittedName>
        <fullName evidence="2">Uncharacterized protein</fullName>
    </submittedName>
</protein>
<evidence type="ECO:0000313" key="2">
    <source>
        <dbReference type="EMBL" id="QQP31435.1"/>
    </source>
</evidence>
<evidence type="ECO:0000256" key="1">
    <source>
        <dbReference type="SAM" id="MobiDB-lite"/>
    </source>
</evidence>
<accession>A0A7T8GKT9</accession>
<name>A0A7T8GKT9_CALRO</name>
<dbReference type="AlphaFoldDB" id="A0A7T8GKT9"/>
<dbReference type="EMBL" id="CP045910">
    <property type="protein sequence ID" value="QQP31435.1"/>
    <property type="molecule type" value="Genomic_DNA"/>
</dbReference>
<feature type="compositionally biased region" description="Basic residues" evidence="1">
    <location>
        <begin position="1"/>
        <end position="10"/>
    </location>
</feature>
<evidence type="ECO:0000313" key="3">
    <source>
        <dbReference type="Proteomes" id="UP000595437"/>
    </source>
</evidence>
<sequence length="51" mass="6359">MQHPFRRLKKQKEDFKVSPRAPGEDQRRSRHLYEELTARLTERENHQDRRT</sequence>
<feature type="region of interest" description="Disordered" evidence="1">
    <location>
        <begin position="1"/>
        <end position="31"/>
    </location>
</feature>
<feature type="compositionally biased region" description="Basic and acidic residues" evidence="1">
    <location>
        <begin position="11"/>
        <end position="31"/>
    </location>
</feature>
<proteinExistence type="predicted"/>
<reference evidence="3" key="1">
    <citation type="submission" date="2021-01" db="EMBL/GenBank/DDBJ databases">
        <title>Caligus Genome Assembly.</title>
        <authorList>
            <person name="Gallardo-Escarate C."/>
        </authorList>
    </citation>
    <scope>NUCLEOTIDE SEQUENCE [LARGE SCALE GENOMIC DNA]</scope>
</reference>
<keyword evidence="3" id="KW-1185">Reference proteome</keyword>
<gene>
    <name evidence="2" type="ORF">FKW44_025044</name>
</gene>